<protein>
    <recommendedName>
        <fullName evidence="3">non-specific protein-tyrosine kinase</fullName>
        <ecNumber evidence="3">2.7.10.2</ecNumber>
    </recommendedName>
</protein>
<reference evidence="17" key="1">
    <citation type="submission" date="2012-09" db="EMBL/GenBank/DDBJ databases">
        <authorList>
            <person name="Martin A.A."/>
        </authorList>
    </citation>
    <scope>NUCLEOTIDE SEQUENCE</scope>
</reference>
<evidence type="ECO:0000256" key="5">
    <source>
        <dbReference type="ARBA" id="ARBA00022490"/>
    </source>
</evidence>
<sequence length="356" mass="40350">MAREEAERCLTKDGEFIVRKAAVKGNESIPDLIRYHQDMRIPVYEDDVILKSCVEREQWQLYHEQVVLGDTLGSGEFGLVYKGTLTVGLFTKPIDVAVKTLKTSILNSDQRVTFLREANVMLKLQHKNVVRLYGVATQKEPLMIVMEFAAGDDSSIILKQSTDFFTLFRLNDVMHRDLAARNCLIDATDTCKISDFGLSLLGRLHKEKNMVKVPVRWLAPETLRSGTYSNKSDVWSYGVLMFEVFSNGKVPYEHVKKLGILRNEVLGGLRLQPPSDMPSEDCAIMIMCFENDPAKRSSFADLEEACVIFLSTKKIYCVRLLYLMGFDFHRASNSQSGLTSFTRPICEALSAFIIYP</sequence>
<dbReference type="PRINTS" id="PR00109">
    <property type="entry name" value="TYRKINASE"/>
</dbReference>
<keyword evidence="12" id="KW-0829">Tyrosine-protein kinase</keyword>
<evidence type="ECO:0000256" key="14">
    <source>
        <dbReference type="ARBA" id="ARBA00061333"/>
    </source>
</evidence>
<evidence type="ECO:0000256" key="3">
    <source>
        <dbReference type="ARBA" id="ARBA00011903"/>
    </source>
</evidence>
<accession>A0A158P7L9</accession>
<evidence type="ECO:0000256" key="4">
    <source>
        <dbReference type="ARBA" id="ARBA00022475"/>
    </source>
</evidence>
<proteinExistence type="inferred from homology"/>
<dbReference type="InterPro" id="IPR011009">
    <property type="entry name" value="Kinase-like_dom_sf"/>
</dbReference>
<dbReference type="PANTHER" id="PTHR24418">
    <property type="entry name" value="TYROSINE-PROTEIN KINASE"/>
    <property type="match status" value="1"/>
</dbReference>
<dbReference type="InterPro" id="IPR036860">
    <property type="entry name" value="SH2_dom_sf"/>
</dbReference>
<comment type="similarity">
    <text evidence="14">Belongs to the protein kinase superfamily. Tyr protein kinase family. Fes/fps subfamily.</text>
</comment>
<evidence type="ECO:0000256" key="15">
    <source>
        <dbReference type="PROSITE-ProRule" id="PRU10141"/>
    </source>
</evidence>
<evidence type="ECO:0000256" key="8">
    <source>
        <dbReference type="ARBA" id="ARBA00022777"/>
    </source>
</evidence>
<evidence type="ECO:0000256" key="11">
    <source>
        <dbReference type="ARBA" id="ARBA00023136"/>
    </source>
</evidence>
<keyword evidence="6" id="KW-0808">Transferase</keyword>
<evidence type="ECO:0000256" key="13">
    <source>
        <dbReference type="ARBA" id="ARBA00051245"/>
    </source>
</evidence>
<dbReference type="Gene3D" id="3.30.200.20">
    <property type="entry name" value="Phosphorylase Kinase, domain 1"/>
    <property type="match status" value="1"/>
</dbReference>
<dbReference type="GO" id="GO:0005524">
    <property type="term" value="F:ATP binding"/>
    <property type="evidence" value="ECO:0007669"/>
    <property type="project" value="UniProtKB-UniRule"/>
</dbReference>
<organism evidence="17 18">
    <name type="scientific">Angiostrongylus cantonensis</name>
    <name type="common">Rat lungworm</name>
    <dbReference type="NCBI Taxonomy" id="6313"/>
    <lineage>
        <taxon>Eukaryota</taxon>
        <taxon>Metazoa</taxon>
        <taxon>Ecdysozoa</taxon>
        <taxon>Nematoda</taxon>
        <taxon>Chromadorea</taxon>
        <taxon>Rhabditida</taxon>
        <taxon>Rhabditina</taxon>
        <taxon>Rhabditomorpha</taxon>
        <taxon>Strongyloidea</taxon>
        <taxon>Metastrongylidae</taxon>
        <taxon>Angiostrongylus</taxon>
    </lineage>
</organism>
<evidence type="ECO:0000259" key="16">
    <source>
        <dbReference type="PROSITE" id="PS50011"/>
    </source>
</evidence>
<dbReference type="CDD" id="cd00192">
    <property type="entry name" value="PTKc"/>
    <property type="match status" value="1"/>
</dbReference>
<dbReference type="SMART" id="SM00219">
    <property type="entry name" value="TyrKc"/>
    <property type="match status" value="1"/>
</dbReference>
<keyword evidence="17" id="KW-1185">Reference proteome</keyword>
<dbReference type="FunFam" id="3.30.200.20:FF:000194">
    <property type="entry name" value="protein-tyrosine kinase 2-beta isoform X1"/>
    <property type="match status" value="1"/>
</dbReference>
<comment type="subcellular location">
    <subcellularLocation>
        <location evidence="1">Cell membrane</location>
        <topology evidence="1">Peripheral membrane protein</topology>
    </subcellularLocation>
    <subcellularLocation>
        <location evidence="2">Cytoplasm</location>
    </subcellularLocation>
</comment>
<dbReference type="SUPFAM" id="SSF56112">
    <property type="entry name" value="Protein kinase-like (PK-like)"/>
    <property type="match status" value="1"/>
</dbReference>
<dbReference type="WBParaSite" id="ACAC_0000275901-mRNA-1">
    <property type="protein sequence ID" value="ACAC_0000275901-mRNA-1"/>
    <property type="gene ID" value="ACAC_0000275901"/>
</dbReference>
<dbReference type="InterPro" id="IPR000719">
    <property type="entry name" value="Prot_kinase_dom"/>
</dbReference>
<dbReference type="PROSITE" id="PS00107">
    <property type="entry name" value="PROTEIN_KINASE_ATP"/>
    <property type="match status" value="1"/>
</dbReference>
<dbReference type="PROSITE" id="PS00109">
    <property type="entry name" value="PROTEIN_KINASE_TYR"/>
    <property type="match status" value="1"/>
</dbReference>
<dbReference type="InterPro" id="IPR017441">
    <property type="entry name" value="Protein_kinase_ATP_BS"/>
</dbReference>
<dbReference type="AlphaFoldDB" id="A0A158P7L9"/>
<evidence type="ECO:0000256" key="1">
    <source>
        <dbReference type="ARBA" id="ARBA00004202"/>
    </source>
</evidence>
<comment type="catalytic activity">
    <reaction evidence="13">
        <text>L-tyrosyl-[protein] + ATP = O-phospho-L-tyrosyl-[protein] + ADP + H(+)</text>
        <dbReference type="Rhea" id="RHEA:10596"/>
        <dbReference type="Rhea" id="RHEA-COMP:10136"/>
        <dbReference type="Rhea" id="RHEA-COMP:20101"/>
        <dbReference type="ChEBI" id="CHEBI:15378"/>
        <dbReference type="ChEBI" id="CHEBI:30616"/>
        <dbReference type="ChEBI" id="CHEBI:46858"/>
        <dbReference type="ChEBI" id="CHEBI:61978"/>
        <dbReference type="ChEBI" id="CHEBI:456216"/>
        <dbReference type="EC" id="2.7.10.2"/>
    </reaction>
</comment>
<reference evidence="18" key="2">
    <citation type="submission" date="2016-04" db="UniProtKB">
        <authorList>
            <consortium name="WormBaseParasite"/>
        </authorList>
    </citation>
    <scope>IDENTIFICATION</scope>
</reference>
<feature type="domain" description="Protein kinase" evidence="16">
    <location>
        <begin position="66"/>
        <end position="310"/>
    </location>
</feature>
<evidence type="ECO:0000256" key="6">
    <source>
        <dbReference type="ARBA" id="ARBA00022679"/>
    </source>
</evidence>
<keyword evidence="7 15" id="KW-0547">Nucleotide-binding</keyword>
<dbReference type="SUPFAM" id="SSF55550">
    <property type="entry name" value="SH2 domain"/>
    <property type="match status" value="1"/>
</dbReference>
<dbReference type="PROSITE" id="PS50011">
    <property type="entry name" value="PROTEIN_KINASE_DOM"/>
    <property type="match status" value="1"/>
</dbReference>
<evidence type="ECO:0000256" key="2">
    <source>
        <dbReference type="ARBA" id="ARBA00004496"/>
    </source>
</evidence>
<evidence type="ECO:0000256" key="9">
    <source>
        <dbReference type="ARBA" id="ARBA00022840"/>
    </source>
</evidence>
<dbReference type="InterPro" id="IPR001245">
    <property type="entry name" value="Ser-Thr/Tyr_kinase_cat_dom"/>
</dbReference>
<evidence type="ECO:0000313" key="18">
    <source>
        <dbReference type="WBParaSite" id="ACAC_0000275901-mRNA-1"/>
    </source>
</evidence>
<keyword evidence="10" id="KW-0727">SH2 domain</keyword>
<name>A0A158P7L9_ANGCA</name>
<keyword evidence="5" id="KW-0963">Cytoplasm</keyword>
<keyword evidence="11" id="KW-0472">Membrane</keyword>
<dbReference type="Pfam" id="PF07714">
    <property type="entry name" value="PK_Tyr_Ser-Thr"/>
    <property type="match status" value="2"/>
</dbReference>
<keyword evidence="9 15" id="KW-0067">ATP-binding</keyword>
<dbReference type="InterPro" id="IPR008266">
    <property type="entry name" value="Tyr_kinase_AS"/>
</dbReference>
<dbReference type="GO" id="GO:0005737">
    <property type="term" value="C:cytoplasm"/>
    <property type="evidence" value="ECO:0007669"/>
    <property type="project" value="UniProtKB-SubCell"/>
</dbReference>
<evidence type="ECO:0000256" key="12">
    <source>
        <dbReference type="ARBA" id="ARBA00023137"/>
    </source>
</evidence>
<keyword evidence="4" id="KW-1003">Cell membrane</keyword>
<keyword evidence="8" id="KW-0418">Kinase</keyword>
<evidence type="ECO:0000256" key="10">
    <source>
        <dbReference type="ARBA" id="ARBA00022999"/>
    </source>
</evidence>
<dbReference type="InterPro" id="IPR050198">
    <property type="entry name" value="Non-receptor_tyrosine_kinases"/>
</dbReference>
<dbReference type="Gene3D" id="1.10.510.10">
    <property type="entry name" value="Transferase(Phosphotransferase) domain 1"/>
    <property type="match status" value="1"/>
</dbReference>
<dbReference type="STRING" id="6313.A0A158P7L9"/>
<dbReference type="Proteomes" id="UP000035642">
    <property type="component" value="Unassembled WGS sequence"/>
</dbReference>
<feature type="binding site" evidence="15">
    <location>
        <position position="99"/>
    </location>
    <ligand>
        <name>ATP</name>
        <dbReference type="ChEBI" id="CHEBI:30616"/>
    </ligand>
</feature>
<dbReference type="EC" id="2.7.10.2" evidence="3"/>
<dbReference type="GO" id="GO:0005886">
    <property type="term" value="C:plasma membrane"/>
    <property type="evidence" value="ECO:0007669"/>
    <property type="project" value="UniProtKB-SubCell"/>
</dbReference>
<dbReference type="InterPro" id="IPR020635">
    <property type="entry name" value="Tyr_kinase_cat_dom"/>
</dbReference>
<evidence type="ECO:0000313" key="17">
    <source>
        <dbReference type="Proteomes" id="UP000035642"/>
    </source>
</evidence>
<dbReference type="GO" id="GO:0004715">
    <property type="term" value="F:non-membrane spanning protein tyrosine kinase activity"/>
    <property type="evidence" value="ECO:0007669"/>
    <property type="project" value="UniProtKB-EC"/>
</dbReference>
<evidence type="ECO:0000256" key="7">
    <source>
        <dbReference type="ARBA" id="ARBA00022741"/>
    </source>
</evidence>